<dbReference type="Proteomes" id="UP000053820">
    <property type="component" value="Unassembled WGS sequence"/>
</dbReference>
<sequence length="85" mass="9388">SLPGTCGIKSARGVFKIKRVWAKVGDGSTKELFEGFFSFSVSYDSMYKKAGHGNGAKYKFAFWGVRAMKDNTGKEIGLGQRKALW</sequence>
<feature type="non-terminal residue" evidence="1">
    <location>
        <position position="1"/>
    </location>
</feature>
<dbReference type="AlphaFoldDB" id="A0A0C9W7X4"/>
<keyword evidence="2" id="KW-1185">Reference proteome</keyword>
<accession>A0A0C9W7X4</accession>
<feature type="non-terminal residue" evidence="1">
    <location>
        <position position="85"/>
    </location>
</feature>
<organism evidence="1 2">
    <name type="scientific">Hydnomerulius pinastri MD-312</name>
    <dbReference type="NCBI Taxonomy" id="994086"/>
    <lineage>
        <taxon>Eukaryota</taxon>
        <taxon>Fungi</taxon>
        <taxon>Dikarya</taxon>
        <taxon>Basidiomycota</taxon>
        <taxon>Agaricomycotina</taxon>
        <taxon>Agaricomycetes</taxon>
        <taxon>Agaricomycetidae</taxon>
        <taxon>Boletales</taxon>
        <taxon>Boletales incertae sedis</taxon>
        <taxon>Leucogyrophana</taxon>
    </lineage>
</organism>
<evidence type="ECO:0000313" key="1">
    <source>
        <dbReference type="EMBL" id="KIJ63448.1"/>
    </source>
</evidence>
<protein>
    <submittedName>
        <fullName evidence="1">Uncharacterized protein</fullName>
    </submittedName>
</protein>
<reference evidence="1 2" key="1">
    <citation type="submission" date="2014-04" db="EMBL/GenBank/DDBJ databases">
        <title>Evolutionary Origins and Diversification of the Mycorrhizal Mutualists.</title>
        <authorList>
            <consortium name="DOE Joint Genome Institute"/>
            <consortium name="Mycorrhizal Genomics Consortium"/>
            <person name="Kohler A."/>
            <person name="Kuo A."/>
            <person name="Nagy L.G."/>
            <person name="Floudas D."/>
            <person name="Copeland A."/>
            <person name="Barry K.W."/>
            <person name="Cichocki N."/>
            <person name="Veneault-Fourrey C."/>
            <person name="LaButti K."/>
            <person name="Lindquist E.A."/>
            <person name="Lipzen A."/>
            <person name="Lundell T."/>
            <person name="Morin E."/>
            <person name="Murat C."/>
            <person name="Riley R."/>
            <person name="Ohm R."/>
            <person name="Sun H."/>
            <person name="Tunlid A."/>
            <person name="Henrissat B."/>
            <person name="Grigoriev I.V."/>
            <person name="Hibbett D.S."/>
            <person name="Martin F."/>
        </authorList>
    </citation>
    <scope>NUCLEOTIDE SEQUENCE [LARGE SCALE GENOMIC DNA]</scope>
    <source>
        <strain evidence="1 2">MD-312</strain>
    </source>
</reference>
<dbReference type="HOGENOM" id="CLU_2456137_0_0_1"/>
<proteinExistence type="predicted"/>
<evidence type="ECO:0000313" key="2">
    <source>
        <dbReference type="Proteomes" id="UP000053820"/>
    </source>
</evidence>
<name>A0A0C9W7X4_9AGAM</name>
<dbReference type="OrthoDB" id="3256283at2759"/>
<dbReference type="EMBL" id="KN839851">
    <property type="protein sequence ID" value="KIJ63448.1"/>
    <property type="molecule type" value="Genomic_DNA"/>
</dbReference>
<gene>
    <name evidence="1" type="ORF">HYDPIDRAFT_55027</name>
</gene>